<evidence type="ECO:0000313" key="1">
    <source>
        <dbReference type="EMBL" id="AYV78914.1"/>
    </source>
</evidence>
<gene>
    <name evidence="1" type="ORF">Edafosvirus48_5</name>
</gene>
<feature type="non-terminal residue" evidence="1">
    <location>
        <position position="1"/>
    </location>
</feature>
<sequence length="68" mass="7877">DCVIMETIDMDFPDNTSGCGASSINDVFYQFDIWDVCSDKCLEFFCNKFKKLRMTIPENVIENSTIDY</sequence>
<reference evidence="1" key="1">
    <citation type="submission" date="2018-10" db="EMBL/GenBank/DDBJ databases">
        <title>Hidden diversity of soil giant viruses.</title>
        <authorList>
            <person name="Schulz F."/>
            <person name="Alteio L."/>
            <person name="Goudeau D."/>
            <person name="Ryan E.M."/>
            <person name="Malmstrom R.R."/>
            <person name="Blanchard J."/>
            <person name="Woyke T."/>
        </authorList>
    </citation>
    <scope>NUCLEOTIDE SEQUENCE</scope>
    <source>
        <strain evidence="1">EDV1</strain>
    </source>
</reference>
<accession>A0A3G4ZX47</accession>
<dbReference type="EMBL" id="MK072113">
    <property type="protein sequence ID" value="AYV78914.1"/>
    <property type="molecule type" value="Genomic_DNA"/>
</dbReference>
<proteinExistence type="predicted"/>
<organism evidence="1">
    <name type="scientific">Edafosvirus sp</name>
    <dbReference type="NCBI Taxonomy" id="2487765"/>
    <lineage>
        <taxon>Viruses</taxon>
        <taxon>Varidnaviria</taxon>
        <taxon>Bamfordvirae</taxon>
        <taxon>Nucleocytoviricota</taxon>
        <taxon>Megaviricetes</taxon>
        <taxon>Imitervirales</taxon>
        <taxon>Mimiviridae</taxon>
        <taxon>Klosneuvirinae</taxon>
    </lineage>
</organism>
<protein>
    <submittedName>
        <fullName evidence="1">Uncharacterized protein</fullName>
    </submittedName>
</protein>
<name>A0A3G4ZX47_9VIRU</name>